<dbReference type="Pfam" id="PF20253">
    <property type="entry name" value="DUF6604"/>
    <property type="match status" value="1"/>
</dbReference>
<keyword evidence="4" id="KW-1185">Reference proteome</keyword>
<protein>
    <recommendedName>
        <fullName evidence="2">DUF6604 domain-containing protein</fullName>
    </recommendedName>
</protein>
<dbReference type="PANTHER" id="PTHR38795:SF1">
    <property type="entry name" value="DUF6604 DOMAIN-CONTAINING PROTEIN"/>
    <property type="match status" value="1"/>
</dbReference>
<evidence type="ECO:0000256" key="1">
    <source>
        <dbReference type="SAM" id="MobiDB-lite"/>
    </source>
</evidence>
<sequence length="867" mass="97713">MLPKSLVSVYQEYKRDTNSVASWLASTAKACGYPLDLLSNEPPAPDKPKASGRLKGKARTEAKKKGKAPAEPAPETAHMHIIAIKDFVPLAECIAGSKHLVTIPDAFGRALTRVIAVRASFGAKLSKHGAEPDAESDTRHSHFVGVLEKVHGLLQPLMSTTVAASTDPVETLNKFSGLTVYEPSEVFLDAPDIERPKKTGQENIVYEIESPRSLEDALVAFQMMLDDLKNIRDFISNIWSGFSDETNDQFLDPAAVAIATNTGIDLARNLIDGMLPVFEDHGGVYEMCRQYFTSVLLREGYSAEDIATWTHEHPKYDFYDLGSACYFNTGLLINTLSGIFRSQVPVYEDDEFGVYDPTSDRGSKTGHEKFKEDHILITELFLEALTIIHHVPGYPIVDEFIRGVKEFHETGKVPFFLIFAAQITLDIHHVLRDHAETAVTILFKRLTAMKTLLRSHILFHENLKRPHWSYHNDKSHQCNLKMLRWFMEDPLHEAKALITAGGKPTMMQSIKKHRLLRRSPIVTGLALYHFRAALYDTSLTDTNAWATLILPAHLYNAARVRGFTSCFWYDTELLIQKYGEEQFFVGGRPTNITDCFTRFLLHVGLSASVFSNRRRQPLRLTPSVNNFSRAGPRYIKHGATVSRIFQDRYGRNYSGAINWTPESIKEILGHSQVGERDVDGVTLMGRTGSSAKPQRKRAGLRAKPKHKRTEVADDRRFSAGELLSSLVMAMQAEVAEFAFPYLLMHQYNWGLMRTIQTKIDAIIRDEFGPPPNQAEWQLPYILCNILCLDRPEDSSIWQKVGMAFNAMNAIEGSSAAIKALDELSGLRLEIPEYFGIENFVSEGLDEEDEEGHEHHEDDKNDEEEEKN</sequence>
<feature type="region of interest" description="Disordered" evidence="1">
    <location>
        <begin position="38"/>
        <end position="74"/>
    </location>
</feature>
<feature type="compositionally biased region" description="Basic residues" evidence="1">
    <location>
        <begin position="693"/>
        <end position="708"/>
    </location>
</feature>
<reference evidence="3 4" key="1">
    <citation type="journal article" date="2025" name="Microbiol. Resour. Announc.">
        <title>Draft genome sequences for Neonectria magnoliae and Neonectria punicea, canker pathogens of Liriodendron tulipifera and Acer saccharum in West Virginia.</title>
        <authorList>
            <person name="Petronek H.M."/>
            <person name="Kasson M.T."/>
            <person name="Metheny A.M."/>
            <person name="Stauder C.M."/>
            <person name="Lovett B."/>
            <person name="Lynch S.C."/>
            <person name="Garnas J.R."/>
            <person name="Kasson L.R."/>
            <person name="Stajich J.E."/>
        </authorList>
    </citation>
    <scope>NUCLEOTIDE SEQUENCE [LARGE SCALE GENOMIC DNA]</scope>
    <source>
        <strain evidence="3 4">NRRL 64651</strain>
    </source>
</reference>
<evidence type="ECO:0000259" key="2">
    <source>
        <dbReference type="Pfam" id="PF20253"/>
    </source>
</evidence>
<dbReference type="EMBL" id="JAZAVK010000055">
    <property type="protein sequence ID" value="KAK7427274.1"/>
    <property type="molecule type" value="Genomic_DNA"/>
</dbReference>
<dbReference type="PANTHER" id="PTHR38795">
    <property type="entry name" value="DUF6604 DOMAIN-CONTAINING PROTEIN"/>
    <property type="match status" value="1"/>
</dbReference>
<gene>
    <name evidence="3" type="ORF">QQZ08_006210</name>
</gene>
<proteinExistence type="predicted"/>
<dbReference type="InterPro" id="IPR046539">
    <property type="entry name" value="DUF6604"/>
</dbReference>
<name>A0ABR1I1Z4_9HYPO</name>
<comment type="caution">
    <text evidence="3">The sequence shown here is derived from an EMBL/GenBank/DDBJ whole genome shotgun (WGS) entry which is preliminary data.</text>
</comment>
<evidence type="ECO:0000313" key="3">
    <source>
        <dbReference type="EMBL" id="KAK7427274.1"/>
    </source>
</evidence>
<feature type="region of interest" description="Disordered" evidence="1">
    <location>
        <begin position="684"/>
        <end position="709"/>
    </location>
</feature>
<feature type="domain" description="DUF6604" evidence="2">
    <location>
        <begin position="11"/>
        <end position="274"/>
    </location>
</feature>
<organism evidence="3 4">
    <name type="scientific">Neonectria magnoliae</name>
    <dbReference type="NCBI Taxonomy" id="2732573"/>
    <lineage>
        <taxon>Eukaryota</taxon>
        <taxon>Fungi</taxon>
        <taxon>Dikarya</taxon>
        <taxon>Ascomycota</taxon>
        <taxon>Pezizomycotina</taxon>
        <taxon>Sordariomycetes</taxon>
        <taxon>Hypocreomycetidae</taxon>
        <taxon>Hypocreales</taxon>
        <taxon>Nectriaceae</taxon>
        <taxon>Neonectria</taxon>
    </lineage>
</organism>
<evidence type="ECO:0000313" key="4">
    <source>
        <dbReference type="Proteomes" id="UP001498421"/>
    </source>
</evidence>
<dbReference type="Proteomes" id="UP001498421">
    <property type="component" value="Unassembled WGS sequence"/>
</dbReference>
<accession>A0ABR1I1Z4</accession>
<feature type="region of interest" description="Disordered" evidence="1">
    <location>
        <begin position="841"/>
        <end position="867"/>
    </location>
</feature>